<evidence type="ECO:0000313" key="17">
    <source>
        <dbReference type="Proteomes" id="UP000254764"/>
    </source>
</evidence>
<dbReference type="PROSITE" id="PS50885">
    <property type="entry name" value="HAMP"/>
    <property type="match status" value="1"/>
</dbReference>
<evidence type="ECO:0000256" key="7">
    <source>
        <dbReference type="ARBA" id="ARBA00022741"/>
    </source>
</evidence>
<dbReference type="AlphaFoldDB" id="A0A376AC91"/>
<feature type="domain" description="HAMP" evidence="15">
    <location>
        <begin position="183"/>
        <end position="235"/>
    </location>
</feature>
<dbReference type="SUPFAM" id="SSF55874">
    <property type="entry name" value="ATPase domain of HSP90 chaperone/DNA topoisomerase II/histidine kinase"/>
    <property type="match status" value="1"/>
</dbReference>
<evidence type="ECO:0000256" key="3">
    <source>
        <dbReference type="ARBA" id="ARBA00012438"/>
    </source>
</evidence>
<keyword evidence="9" id="KW-0067">ATP-binding</keyword>
<dbReference type="PROSITE" id="PS50109">
    <property type="entry name" value="HIS_KIN"/>
    <property type="match status" value="1"/>
</dbReference>
<dbReference type="SMART" id="SM00304">
    <property type="entry name" value="HAMP"/>
    <property type="match status" value="1"/>
</dbReference>
<keyword evidence="4" id="KW-0597">Phosphoprotein</keyword>
<dbReference type="EC" id="2.7.13.3" evidence="3"/>
<keyword evidence="6 13" id="KW-0812">Transmembrane</keyword>
<dbReference type="Proteomes" id="UP000254764">
    <property type="component" value="Unassembled WGS sequence"/>
</dbReference>
<dbReference type="Pfam" id="PF00672">
    <property type="entry name" value="HAMP"/>
    <property type="match status" value="1"/>
</dbReference>
<evidence type="ECO:0000256" key="6">
    <source>
        <dbReference type="ARBA" id="ARBA00022692"/>
    </source>
</evidence>
<dbReference type="InterPro" id="IPR036097">
    <property type="entry name" value="HisK_dim/P_sf"/>
</dbReference>
<dbReference type="Pfam" id="PF02518">
    <property type="entry name" value="HATPase_c"/>
    <property type="match status" value="1"/>
</dbReference>
<feature type="compositionally biased region" description="Acidic residues" evidence="12">
    <location>
        <begin position="68"/>
        <end position="77"/>
    </location>
</feature>
<dbReference type="GO" id="GO:0000155">
    <property type="term" value="F:phosphorelay sensor kinase activity"/>
    <property type="evidence" value="ECO:0007669"/>
    <property type="project" value="InterPro"/>
</dbReference>
<dbReference type="PANTHER" id="PTHR45436:SF14">
    <property type="entry name" value="SENSOR PROTEIN QSEC"/>
    <property type="match status" value="1"/>
</dbReference>
<keyword evidence="5" id="KW-0808">Transferase</keyword>
<gene>
    <name evidence="16" type="ORF">RHIZ70_968</name>
</gene>
<dbReference type="InterPro" id="IPR003594">
    <property type="entry name" value="HATPase_dom"/>
</dbReference>
<dbReference type="RefSeq" id="WP_115668346.1">
    <property type="nucleotide sequence ID" value="NZ_UEYP01000001.1"/>
</dbReference>
<evidence type="ECO:0000259" key="15">
    <source>
        <dbReference type="PROSITE" id="PS50885"/>
    </source>
</evidence>
<dbReference type="SUPFAM" id="SSF47384">
    <property type="entry name" value="Homodimeric domain of signal transducing histidine kinase"/>
    <property type="match status" value="1"/>
</dbReference>
<dbReference type="Gene3D" id="1.20.5.1040">
    <property type="entry name" value="Sensor protein qsec"/>
    <property type="match status" value="1"/>
</dbReference>
<dbReference type="InterPro" id="IPR003661">
    <property type="entry name" value="HisK_dim/P_dom"/>
</dbReference>
<evidence type="ECO:0000256" key="9">
    <source>
        <dbReference type="ARBA" id="ARBA00022840"/>
    </source>
</evidence>
<evidence type="ECO:0000256" key="12">
    <source>
        <dbReference type="SAM" id="MobiDB-lite"/>
    </source>
</evidence>
<feature type="region of interest" description="Disordered" evidence="12">
    <location>
        <begin position="62"/>
        <end position="84"/>
    </location>
</feature>
<dbReference type="GO" id="GO:0005886">
    <property type="term" value="C:plasma membrane"/>
    <property type="evidence" value="ECO:0007669"/>
    <property type="project" value="TreeGrafter"/>
</dbReference>
<dbReference type="SMART" id="SM00387">
    <property type="entry name" value="HATPase_c"/>
    <property type="match status" value="1"/>
</dbReference>
<evidence type="ECO:0000256" key="11">
    <source>
        <dbReference type="ARBA" id="ARBA00023012"/>
    </source>
</evidence>
<dbReference type="CDD" id="cd00082">
    <property type="entry name" value="HisKA"/>
    <property type="match status" value="1"/>
</dbReference>
<dbReference type="EMBL" id="UEYP01000001">
    <property type="protein sequence ID" value="SSC65260.1"/>
    <property type="molecule type" value="Genomic_DNA"/>
</dbReference>
<evidence type="ECO:0000256" key="13">
    <source>
        <dbReference type="SAM" id="Phobius"/>
    </source>
</evidence>
<dbReference type="InterPro" id="IPR050428">
    <property type="entry name" value="TCS_sensor_his_kinase"/>
</dbReference>
<keyword evidence="8" id="KW-0418">Kinase</keyword>
<evidence type="ECO:0000256" key="5">
    <source>
        <dbReference type="ARBA" id="ARBA00022679"/>
    </source>
</evidence>
<dbReference type="Gene3D" id="1.10.287.130">
    <property type="match status" value="1"/>
</dbReference>
<dbReference type="OrthoDB" id="9809766at2"/>
<evidence type="ECO:0000256" key="8">
    <source>
        <dbReference type="ARBA" id="ARBA00022777"/>
    </source>
</evidence>
<protein>
    <recommendedName>
        <fullName evidence="3">histidine kinase</fullName>
        <ecNumber evidence="3">2.7.13.3</ecNumber>
    </recommendedName>
</protein>
<dbReference type="PANTHER" id="PTHR45436">
    <property type="entry name" value="SENSOR HISTIDINE KINASE YKOH"/>
    <property type="match status" value="1"/>
</dbReference>
<sequence>MRAPRSLQARLALAVGLSVTVLWLAAASVTANRLGHEMEEVFDKDLEATAQRILPLALHDLRKRNDDDPGDDDEEDDDARHIERLDEREEPVTYVVRDLNGKILLQSRGSDGFQFPPFESVGFSETKTHRIYSDAARDGRITISVAEPLDHRAEVWRSMLLGLALPLLVVIPFSLGAIAFATRGGLRPIRKLKGALETRGVQDLSPLPDTGLPSELEPITGAVNQLLARLRQAFEAERNFAANAAHELRTPVAGAIAQAQRIQAETTDAIAAQRAIEIEATLKRLMRMSEKLMQLARAEGGRLRLEAPSDLRPILRLVAEDFARCGAGHRIEVSLPSGPVLSDLDPDAFGILCRNLIENALRHGPEDQPVIVSLDAAGELCVCNEGPALSPEIKGKLVQRFERGTTTAEGSGLGLAIVKAITERAGGHFSITSPIPGRDSGVRAAVQLPVSRAERA</sequence>
<dbReference type="Pfam" id="PF00512">
    <property type="entry name" value="HisKA"/>
    <property type="match status" value="1"/>
</dbReference>
<keyword evidence="7" id="KW-0547">Nucleotide-binding</keyword>
<name>A0A376AC91_9HYPH</name>
<dbReference type="InterPro" id="IPR036890">
    <property type="entry name" value="HATPase_C_sf"/>
</dbReference>
<proteinExistence type="predicted"/>
<reference evidence="17" key="1">
    <citation type="submission" date="2018-07" db="EMBL/GenBank/DDBJ databases">
        <authorList>
            <person name="Peiro R."/>
            <person name="Begona"/>
            <person name="Cbmso G."/>
            <person name="Lopez M."/>
            <person name="Gonzalez S."/>
        </authorList>
    </citation>
    <scope>NUCLEOTIDE SEQUENCE [LARGE SCALE GENOMIC DNA]</scope>
</reference>
<evidence type="ECO:0000313" key="16">
    <source>
        <dbReference type="EMBL" id="SSC65260.1"/>
    </source>
</evidence>
<dbReference type="InterPro" id="IPR005467">
    <property type="entry name" value="His_kinase_dom"/>
</dbReference>
<evidence type="ECO:0000256" key="2">
    <source>
        <dbReference type="ARBA" id="ARBA00004141"/>
    </source>
</evidence>
<dbReference type="CDD" id="cd00075">
    <property type="entry name" value="HATPase"/>
    <property type="match status" value="1"/>
</dbReference>
<accession>A0A376AC91</accession>
<evidence type="ECO:0000256" key="10">
    <source>
        <dbReference type="ARBA" id="ARBA00022989"/>
    </source>
</evidence>
<keyword evidence="13" id="KW-0472">Membrane</keyword>
<dbReference type="GO" id="GO:0005524">
    <property type="term" value="F:ATP binding"/>
    <property type="evidence" value="ECO:0007669"/>
    <property type="project" value="UniProtKB-KW"/>
</dbReference>
<organism evidence="16 17">
    <name type="scientific">Ciceribacter selenitireducens ATCC BAA-1503</name>
    <dbReference type="NCBI Taxonomy" id="1336235"/>
    <lineage>
        <taxon>Bacteria</taxon>
        <taxon>Pseudomonadati</taxon>
        <taxon>Pseudomonadota</taxon>
        <taxon>Alphaproteobacteria</taxon>
        <taxon>Hyphomicrobiales</taxon>
        <taxon>Rhizobiaceae</taxon>
        <taxon>Ciceribacter</taxon>
    </lineage>
</organism>
<dbReference type="InterPro" id="IPR003660">
    <property type="entry name" value="HAMP_dom"/>
</dbReference>
<feature type="transmembrane region" description="Helical" evidence="13">
    <location>
        <begin position="159"/>
        <end position="181"/>
    </location>
</feature>
<dbReference type="Gene3D" id="3.30.565.10">
    <property type="entry name" value="Histidine kinase-like ATPase, C-terminal domain"/>
    <property type="match status" value="1"/>
</dbReference>
<feature type="domain" description="Histidine kinase" evidence="14">
    <location>
        <begin position="243"/>
        <end position="452"/>
    </location>
</feature>
<keyword evidence="17" id="KW-1185">Reference proteome</keyword>
<comment type="catalytic activity">
    <reaction evidence="1">
        <text>ATP + protein L-histidine = ADP + protein N-phospho-L-histidine.</text>
        <dbReference type="EC" id="2.7.13.3"/>
    </reaction>
</comment>
<dbReference type="SMART" id="SM00388">
    <property type="entry name" value="HisKA"/>
    <property type="match status" value="1"/>
</dbReference>
<keyword evidence="11" id="KW-0902">Two-component regulatory system</keyword>
<evidence type="ECO:0000256" key="1">
    <source>
        <dbReference type="ARBA" id="ARBA00000085"/>
    </source>
</evidence>
<evidence type="ECO:0000259" key="14">
    <source>
        <dbReference type="PROSITE" id="PS50109"/>
    </source>
</evidence>
<comment type="subcellular location">
    <subcellularLocation>
        <location evidence="2">Membrane</location>
        <topology evidence="2">Multi-pass membrane protein</topology>
    </subcellularLocation>
</comment>
<keyword evidence="10 13" id="KW-1133">Transmembrane helix</keyword>
<evidence type="ECO:0000256" key="4">
    <source>
        <dbReference type="ARBA" id="ARBA00022553"/>
    </source>
</evidence>